<name>A0AAV9XV92_9CRYT</name>
<dbReference type="Gene3D" id="2.60.120.260">
    <property type="entry name" value="Galactose-binding domain-like"/>
    <property type="match status" value="1"/>
</dbReference>
<protein>
    <recommendedName>
        <fullName evidence="3">SUN domain-containing protein</fullName>
    </recommendedName>
</protein>
<gene>
    <name evidence="4" type="ORF">RS030_4621</name>
</gene>
<keyword evidence="5" id="KW-1185">Reference proteome</keyword>
<feature type="chain" id="PRO_5043519239" description="SUN domain-containing protein" evidence="2">
    <location>
        <begin position="20"/>
        <end position="563"/>
    </location>
</feature>
<evidence type="ECO:0000313" key="4">
    <source>
        <dbReference type="EMBL" id="KAK6588527.1"/>
    </source>
</evidence>
<evidence type="ECO:0000256" key="2">
    <source>
        <dbReference type="SAM" id="SignalP"/>
    </source>
</evidence>
<evidence type="ECO:0000313" key="5">
    <source>
        <dbReference type="Proteomes" id="UP001311799"/>
    </source>
</evidence>
<feature type="signal peptide" evidence="2">
    <location>
        <begin position="1"/>
        <end position="19"/>
    </location>
</feature>
<reference evidence="4 5" key="1">
    <citation type="submission" date="2023-10" db="EMBL/GenBank/DDBJ databases">
        <title>Comparative genomics analysis reveals potential genetic determinants of host preference in Cryptosporidium xiaoi.</title>
        <authorList>
            <person name="Xiao L."/>
            <person name="Li J."/>
        </authorList>
    </citation>
    <scope>NUCLEOTIDE SEQUENCE [LARGE SCALE GENOMIC DNA]</scope>
    <source>
        <strain evidence="4 5">52996</strain>
    </source>
</reference>
<dbReference type="Pfam" id="PF07738">
    <property type="entry name" value="Sad1_UNC"/>
    <property type="match status" value="1"/>
</dbReference>
<dbReference type="AlphaFoldDB" id="A0AAV9XV92"/>
<dbReference type="EMBL" id="JAWDEY010000032">
    <property type="protein sequence ID" value="KAK6588527.1"/>
    <property type="molecule type" value="Genomic_DNA"/>
</dbReference>
<dbReference type="Proteomes" id="UP001311799">
    <property type="component" value="Unassembled WGS sequence"/>
</dbReference>
<evidence type="ECO:0000256" key="1">
    <source>
        <dbReference type="SAM" id="Coils"/>
    </source>
</evidence>
<dbReference type="PROSITE" id="PS51469">
    <property type="entry name" value="SUN"/>
    <property type="match status" value="1"/>
</dbReference>
<feature type="coiled-coil region" evidence="1">
    <location>
        <begin position="148"/>
        <end position="175"/>
    </location>
</feature>
<proteinExistence type="predicted"/>
<keyword evidence="2" id="KW-0732">Signal</keyword>
<comment type="caution">
    <text evidence="4">The sequence shown here is derived from an EMBL/GenBank/DDBJ whole genome shotgun (WGS) entry which is preliminary data.</text>
</comment>
<evidence type="ECO:0000259" key="3">
    <source>
        <dbReference type="PROSITE" id="PS51469"/>
    </source>
</evidence>
<organism evidence="4 5">
    <name type="scientific">Cryptosporidium xiaoi</name>
    <dbReference type="NCBI Taxonomy" id="659607"/>
    <lineage>
        <taxon>Eukaryota</taxon>
        <taxon>Sar</taxon>
        <taxon>Alveolata</taxon>
        <taxon>Apicomplexa</taxon>
        <taxon>Conoidasida</taxon>
        <taxon>Coccidia</taxon>
        <taxon>Eucoccidiorida</taxon>
        <taxon>Eimeriorina</taxon>
        <taxon>Cryptosporidiidae</taxon>
        <taxon>Cryptosporidium</taxon>
    </lineage>
</organism>
<feature type="domain" description="SUN" evidence="3">
    <location>
        <begin position="278"/>
        <end position="434"/>
    </location>
</feature>
<dbReference type="InterPro" id="IPR012919">
    <property type="entry name" value="SUN_dom"/>
</dbReference>
<accession>A0AAV9XV92</accession>
<keyword evidence="1" id="KW-0175">Coiled coil</keyword>
<sequence>MFAIFFSLIIYSCLKNTNFSYYNEESEHVKPLFNTREETLYYQKPLENVNTSENLDTKQMNNKFEDIENSIVGLNKKISTMIEMNEEKSNDNNKIIQEKMRIIDANLSNIASEFMLFKSYIKEDLKHMKKETYENRKHYFQDNLSKTIGLLKNNITEIERTNDNLRIEFDKLYQEIKLIDEAQDVLKSMILSINKRSENQLGLNPTQISQKSFHFTKEIENYIQDLIQIKYEMKGFSRIDWAQSSMGGKVIYPEKNKYCEINANINEKSPLIKGIIYAQNKISKYITKGGTDNSNYHIVPIYKNNCFKPSDLINSNIIKTTGNCLLIPVNSDVIIELSTLVNITSVGIDHVLSQLDYENGETVPRNISFECVQTPFEKNKVSYFTYYYPQNGSSLQVNPVNPGIVCKKVKFSIISSYGGSHVCLYKLRIYGDLFKNGMKRRYNGGNMKVLNILINKIPGLLIPLFKNSFSFTTGILKFVFKYIRSSFGYLNKHRISKGDVKDEKVSLETNSVVTSSDTNKNLNNVHNDYRSEHSELDTKYNFNKIHEVNGNNSNKKKRERELK</sequence>